<evidence type="ECO:0000256" key="5">
    <source>
        <dbReference type="ARBA" id="ARBA00022989"/>
    </source>
</evidence>
<evidence type="ECO:0000256" key="6">
    <source>
        <dbReference type="ARBA" id="ARBA00023065"/>
    </source>
</evidence>
<keyword evidence="4 8" id="KW-0812">Transmembrane</keyword>
<evidence type="ECO:0000313" key="9">
    <source>
        <dbReference type="EMBL" id="WIA21100.1"/>
    </source>
</evidence>
<keyword evidence="6" id="KW-0406">Ion transport</keyword>
<sequence length="308" mass="34866">MREDDWERLRKAMHRHRLQPFKLARVMYGYVWILVYVAALSVAVGVYSRTLVEAYHWPMLSLSSVQAFFSAITFALTLLLVFKTNSSYARWWEARKDVGQLVSLAHNIVRQGVAYIPPHQAHLVHALARWAAAAMWVVKSTVRPLVAGQLRNELRGVLLPAELEWLLEQSHRPLALGQALSSIVAASDMDPMAKSRLDTMLSLYTFEFGACGRIYNTAIPFCYTRHTSRFLMVYLTLLPLLLWPMAGWASPPLAVVIAFLLLGVENIGAFIEEPFHVIAFDTFCSAVHRDIRGIIKMHDSIGNVPIHQ</sequence>
<dbReference type="Pfam" id="PF25539">
    <property type="entry name" value="Bestrophin_2"/>
    <property type="match status" value="1"/>
</dbReference>
<dbReference type="EMBL" id="CP126219">
    <property type="protein sequence ID" value="WIA21100.1"/>
    <property type="molecule type" value="Genomic_DNA"/>
</dbReference>
<evidence type="ECO:0000256" key="3">
    <source>
        <dbReference type="ARBA" id="ARBA00022475"/>
    </source>
</evidence>
<dbReference type="Proteomes" id="UP001244341">
    <property type="component" value="Chromosome 12b"/>
</dbReference>
<organism evidence="9 10">
    <name type="scientific">Tetradesmus obliquus</name>
    <name type="common">Green alga</name>
    <name type="synonym">Acutodesmus obliquus</name>
    <dbReference type="NCBI Taxonomy" id="3088"/>
    <lineage>
        <taxon>Eukaryota</taxon>
        <taxon>Viridiplantae</taxon>
        <taxon>Chlorophyta</taxon>
        <taxon>core chlorophytes</taxon>
        <taxon>Chlorophyceae</taxon>
        <taxon>CS clade</taxon>
        <taxon>Sphaeropleales</taxon>
        <taxon>Scenedesmaceae</taxon>
        <taxon>Tetradesmus</taxon>
    </lineage>
</organism>
<keyword evidence="2" id="KW-0813">Transport</keyword>
<dbReference type="PANTHER" id="PTHR33281">
    <property type="entry name" value="UPF0187 PROTEIN YNEE"/>
    <property type="match status" value="1"/>
</dbReference>
<protein>
    <submittedName>
        <fullName evidence="9">Uncharacterized protein</fullName>
    </submittedName>
</protein>
<keyword evidence="7 8" id="KW-0472">Membrane</keyword>
<evidence type="ECO:0000256" key="4">
    <source>
        <dbReference type="ARBA" id="ARBA00022692"/>
    </source>
</evidence>
<evidence type="ECO:0000256" key="8">
    <source>
        <dbReference type="SAM" id="Phobius"/>
    </source>
</evidence>
<feature type="transmembrane region" description="Helical" evidence="8">
    <location>
        <begin position="21"/>
        <end position="47"/>
    </location>
</feature>
<keyword evidence="3" id="KW-1003">Cell membrane</keyword>
<evidence type="ECO:0000256" key="1">
    <source>
        <dbReference type="ARBA" id="ARBA00004651"/>
    </source>
</evidence>
<accession>A0ABY8UIB7</accession>
<comment type="subcellular location">
    <subcellularLocation>
        <location evidence="1">Cell membrane</location>
        <topology evidence="1">Multi-pass membrane protein</topology>
    </subcellularLocation>
</comment>
<feature type="transmembrane region" description="Helical" evidence="8">
    <location>
        <begin position="59"/>
        <end position="82"/>
    </location>
</feature>
<feature type="transmembrane region" description="Helical" evidence="8">
    <location>
        <begin position="230"/>
        <end position="246"/>
    </location>
</feature>
<reference evidence="9 10" key="1">
    <citation type="submission" date="2023-05" db="EMBL/GenBank/DDBJ databases">
        <title>A 100% complete, gapless, phased diploid assembly of the Scenedesmus obliquus UTEX 3031 genome.</title>
        <authorList>
            <person name="Biondi T.C."/>
            <person name="Hanschen E.R."/>
            <person name="Kwon T."/>
            <person name="Eng W."/>
            <person name="Kruse C.P.S."/>
            <person name="Koehler S.I."/>
            <person name="Kunde Y."/>
            <person name="Gleasner C.D."/>
            <person name="You Mak K.T."/>
            <person name="Polle J."/>
            <person name="Hovde B.T."/>
            <person name="Starkenburg S.R."/>
        </authorList>
    </citation>
    <scope>NUCLEOTIDE SEQUENCE [LARGE SCALE GENOMIC DNA]</scope>
    <source>
        <strain evidence="9 10">DOE0152z</strain>
    </source>
</reference>
<evidence type="ECO:0000256" key="2">
    <source>
        <dbReference type="ARBA" id="ARBA00022448"/>
    </source>
</evidence>
<proteinExistence type="predicted"/>
<gene>
    <name evidence="9" type="ORF">OEZ85_005418</name>
</gene>
<keyword evidence="5 8" id="KW-1133">Transmembrane helix</keyword>
<evidence type="ECO:0000256" key="7">
    <source>
        <dbReference type="ARBA" id="ARBA00023136"/>
    </source>
</evidence>
<keyword evidence="10" id="KW-1185">Reference proteome</keyword>
<dbReference type="InterPro" id="IPR044669">
    <property type="entry name" value="YneE/VCCN1/2-like"/>
</dbReference>
<name>A0ABY8UIB7_TETOB</name>
<evidence type="ECO:0000313" key="10">
    <source>
        <dbReference type="Proteomes" id="UP001244341"/>
    </source>
</evidence>
<dbReference type="PANTHER" id="PTHR33281:SF19">
    <property type="entry name" value="VOLTAGE-DEPENDENT ANION CHANNEL-FORMING PROTEIN YNEE"/>
    <property type="match status" value="1"/>
</dbReference>